<evidence type="ECO:0000313" key="7">
    <source>
        <dbReference type="EMBL" id="QTA88682.1"/>
    </source>
</evidence>
<dbReference type="InterPro" id="IPR000878">
    <property type="entry name" value="4pyrrol_Mease"/>
</dbReference>
<evidence type="ECO:0000256" key="1">
    <source>
        <dbReference type="ARBA" id="ARBA00004953"/>
    </source>
</evidence>
<dbReference type="EMBL" id="CP061800">
    <property type="protein sequence ID" value="QTA88682.1"/>
    <property type="molecule type" value="Genomic_DNA"/>
</dbReference>
<dbReference type="InterPro" id="IPR035996">
    <property type="entry name" value="4pyrrol_Methylase_sf"/>
</dbReference>
<sequence length="412" mass="46011">MIMKPVSVIGMGLSPRDLTETHLKQIRQADILIGGKRLLQFFEDYQVIKKEIKGNIKDIIQYIKDKMEKDTIVVLASGDPLFFGIGSLLVNAIGAENVSIYPNISSVSAAFSRIRESWSDAHVISMHGRNDDAVFFHALSEKNKIAVFTDPVRNPAWLANTLLENEITDFRLCVLEQLGTPSERVGWYDPAQAADMQFSEPNILILKRISSQSEEKKNLCFGMPDQSFEHQKGLITKAEVRAVTLSKLCLMPGHIVWDLGAGSGSVSIEAALFVKHGKIFAVEQRADRRELIRTNQKRFGVKNLEIIEAVLPKGLKDLPRPDRIFIGGGGRDLEKIIEVVSSCLMNHGIIVINTVLLSNIETALSTLRRIGFKTDIVQIQISRGQDMPWSERLEAQNPVWIISGLKNGENED</sequence>
<dbReference type="PIRSF" id="PIRSF036428">
    <property type="entry name" value="CobL"/>
    <property type="match status" value="1"/>
</dbReference>
<evidence type="ECO:0000259" key="6">
    <source>
        <dbReference type="Pfam" id="PF00590"/>
    </source>
</evidence>
<dbReference type="SUPFAM" id="SSF53790">
    <property type="entry name" value="Tetrapyrrole methylase"/>
    <property type="match status" value="1"/>
</dbReference>
<gene>
    <name evidence="7" type="primary">cbiET</name>
    <name evidence="7" type="ORF">dnm_047290</name>
</gene>
<dbReference type="Gene3D" id="3.30.950.10">
    <property type="entry name" value="Methyltransferase, Cobalt-precorrin-4 Transmethylase, Domain 2"/>
    <property type="match status" value="1"/>
</dbReference>
<dbReference type="InterPro" id="IPR050714">
    <property type="entry name" value="Cobalamin_biosynth_MTase"/>
</dbReference>
<evidence type="ECO:0000256" key="4">
    <source>
        <dbReference type="ARBA" id="ARBA00022679"/>
    </source>
</evidence>
<evidence type="ECO:0000256" key="5">
    <source>
        <dbReference type="ARBA" id="ARBA00022691"/>
    </source>
</evidence>
<dbReference type="InterPro" id="IPR006365">
    <property type="entry name" value="Cbl_synth_CobL"/>
</dbReference>
<dbReference type="Gene3D" id="3.40.1010.10">
    <property type="entry name" value="Cobalt-precorrin-4 Transmethylase, Domain 1"/>
    <property type="match status" value="1"/>
</dbReference>
<evidence type="ECO:0000256" key="3">
    <source>
        <dbReference type="ARBA" id="ARBA00022603"/>
    </source>
</evidence>
<dbReference type="PANTHER" id="PTHR43182:SF1">
    <property type="entry name" value="COBALT-PRECORRIN-7 C(5)-METHYLTRANSFERASE"/>
    <property type="match status" value="1"/>
</dbReference>
<dbReference type="KEGG" id="dmm:dnm_047290"/>
<organism evidence="7 8">
    <name type="scientific">Desulfonema magnum</name>
    <dbReference type="NCBI Taxonomy" id="45655"/>
    <lineage>
        <taxon>Bacteria</taxon>
        <taxon>Pseudomonadati</taxon>
        <taxon>Thermodesulfobacteriota</taxon>
        <taxon>Desulfobacteria</taxon>
        <taxon>Desulfobacterales</taxon>
        <taxon>Desulfococcaceae</taxon>
        <taxon>Desulfonema</taxon>
    </lineage>
</organism>
<dbReference type="InterPro" id="IPR029063">
    <property type="entry name" value="SAM-dependent_MTases_sf"/>
</dbReference>
<dbReference type="GO" id="GO:0009236">
    <property type="term" value="P:cobalamin biosynthetic process"/>
    <property type="evidence" value="ECO:0007669"/>
    <property type="project" value="UniProtKB-KW"/>
</dbReference>
<dbReference type="InterPro" id="IPR014008">
    <property type="entry name" value="Cbl_synth_MTase_CbiT"/>
</dbReference>
<dbReference type="CDD" id="cd11644">
    <property type="entry name" value="Precorrin-6Y-MT"/>
    <property type="match status" value="1"/>
</dbReference>
<dbReference type="SUPFAM" id="SSF53335">
    <property type="entry name" value="S-adenosyl-L-methionine-dependent methyltransferases"/>
    <property type="match status" value="1"/>
</dbReference>
<dbReference type="InterPro" id="IPR014777">
    <property type="entry name" value="4pyrrole_Mease_sub1"/>
</dbReference>
<dbReference type="Gene3D" id="3.40.50.150">
    <property type="entry name" value="Vaccinia Virus protein VP39"/>
    <property type="match status" value="1"/>
</dbReference>
<dbReference type="CDD" id="cd02440">
    <property type="entry name" value="AdoMet_MTases"/>
    <property type="match status" value="1"/>
</dbReference>
<dbReference type="NCBIfam" id="TIGR02467">
    <property type="entry name" value="CbiE"/>
    <property type="match status" value="1"/>
</dbReference>
<proteinExistence type="predicted"/>
<dbReference type="InterPro" id="IPR012818">
    <property type="entry name" value="CbiE"/>
</dbReference>
<keyword evidence="4" id="KW-0808">Transferase</keyword>
<name>A0A975BNT9_9BACT</name>
<evidence type="ECO:0000256" key="2">
    <source>
        <dbReference type="ARBA" id="ARBA00022573"/>
    </source>
</evidence>
<evidence type="ECO:0000313" key="8">
    <source>
        <dbReference type="Proteomes" id="UP000663722"/>
    </source>
</evidence>
<feature type="domain" description="Tetrapyrrole methylase" evidence="6">
    <location>
        <begin position="6"/>
        <end position="185"/>
    </location>
</feature>
<comment type="pathway">
    <text evidence="1">Cofactor biosynthesis; adenosylcobalamin biosynthesis.</text>
</comment>
<dbReference type="AlphaFoldDB" id="A0A975BNT9"/>
<dbReference type="GO" id="GO:0032259">
    <property type="term" value="P:methylation"/>
    <property type="evidence" value="ECO:0007669"/>
    <property type="project" value="UniProtKB-KW"/>
</dbReference>
<dbReference type="GO" id="GO:0008276">
    <property type="term" value="F:protein methyltransferase activity"/>
    <property type="evidence" value="ECO:0007669"/>
    <property type="project" value="InterPro"/>
</dbReference>
<protein>
    <submittedName>
        <fullName evidence="7">Cobalamin biosynthesis bifunctional protein</fullName>
    </submittedName>
</protein>
<keyword evidence="2" id="KW-0169">Cobalamin biosynthesis</keyword>
<keyword evidence="3" id="KW-0489">Methyltransferase</keyword>
<keyword evidence="8" id="KW-1185">Reference proteome</keyword>
<dbReference type="Proteomes" id="UP000663722">
    <property type="component" value="Chromosome"/>
</dbReference>
<dbReference type="Pfam" id="PF00590">
    <property type="entry name" value="TP_methylase"/>
    <property type="match status" value="1"/>
</dbReference>
<accession>A0A975BNT9</accession>
<reference evidence="7" key="1">
    <citation type="journal article" date="2021" name="Microb. Physiol.">
        <title>Proteogenomic Insights into the Physiology of Marine, Sulfate-Reducing, Filamentous Desulfonema limicola and Desulfonema magnum.</title>
        <authorList>
            <person name="Schnaars V."/>
            <person name="Wohlbrand L."/>
            <person name="Scheve S."/>
            <person name="Hinrichs C."/>
            <person name="Reinhardt R."/>
            <person name="Rabus R."/>
        </authorList>
    </citation>
    <scope>NUCLEOTIDE SEQUENCE</scope>
    <source>
        <strain evidence="7">4be13</strain>
    </source>
</reference>
<keyword evidence="5" id="KW-0949">S-adenosyl-L-methionine</keyword>
<dbReference type="NCBIfam" id="TIGR02469">
    <property type="entry name" value="CbiT"/>
    <property type="match status" value="1"/>
</dbReference>
<dbReference type="PANTHER" id="PTHR43182">
    <property type="entry name" value="COBALT-PRECORRIN-6B C(15)-METHYLTRANSFERASE (DECARBOXYLATING)"/>
    <property type="match status" value="1"/>
</dbReference>
<dbReference type="InterPro" id="IPR014776">
    <property type="entry name" value="4pyrrole_Mease_sub2"/>
</dbReference>